<evidence type="ECO:0000256" key="3">
    <source>
        <dbReference type="ARBA" id="ARBA00023125"/>
    </source>
</evidence>
<dbReference type="InterPro" id="IPR000418">
    <property type="entry name" value="Ets_dom"/>
</dbReference>
<dbReference type="EMBL" id="CAKOGP040000236">
    <property type="protein sequence ID" value="CAJ1933079.1"/>
    <property type="molecule type" value="Genomic_DNA"/>
</dbReference>
<keyword evidence="3" id="KW-0238">DNA-binding</keyword>
<evidence type="ECO:0000259" key="6">
    <source>
        <dbReference type="PROSITE" id="PS50061"/>
    </source>
</evidence>
<evidence type="ECO:0000256" key="1">
    <source>
        <dbReference type="ARBA" id="ARBA00004123"/>
    </source>
</evidence>
<dbReference type="SUPFAM" id="SSF46785">
    <property type="entry name" value="Winged helix' DNA-binding domain"/>
    <property type="match status" value="1"/>
</dbReference>
<dbReference type="InterPro" id="IPR000232">
    <property type="entry name" value="HSF_DNA-bd"/>
</dbReference>
<accession>A0AAD2CFB3</accession>
<dbReference type="PROSITE" id="PS50061">
    <property type="entry name" value="ETS_DOMAIN_3"/>
    <property type="match status" value="1"/>
</dbReference>
<keyword evidence="8" id="KW-1185">Reference proteome</keyword>
<protein>
    <recommendedName>
        <fullName evidence="6">ETS domain-containing protein</fullName>
    </recommendedName>
</protein>
<organism evidence="7 8">
    <name type="scientific">Cylindrotheca closterium</name>
    <dbReference type="NCBI Taxonomy" id="2856"/>
    <lineage>
        <taxon>Eukaryota</taxon>
        <taxon>Sar</taxon>
        <taxon>Stramenopiles</taxon>
        <taxon>Ochrophyta</taxon>
        <taxon>Bacillariophyta</taxon>
        <taxon>Bacillariophyceae</taxon>
        <taxon>Bacillariophycidae</taxon>
        <taxon>Bacillariales</taxon>
        <taxon>Bacillariaceae</taxon>
        <taxon>Cylindrotheca</taxon>
    </lineage>
</organism>
<evidence type="ECO:0000313" key="7">
    <source>
        <dbReference type="EMBL" id="CAJ1933079.1"/>
    </source>
</evidence>
<name>A0AAD2CFB3_9STRA</name>
<evidence type="ECO:0000313" key="8">
    <source>
        <dbReference type="Proteomes" id="UP001295423"/>
    </source>
</evidence>
<reference evidence="7" key="1">
    <citation type="submission" date="2023-08" db="EMBL/GenBank/DDBJ databases">
        <authorList>
            <person name="Audoor S."/>
            <person name="Bilcke G."/>
        </authorList>
    </citation>
    <scope>NUCLEOTIDE SEQUENCE</scope>
</reference>
<dbReference type="GO" id="GO:0005634">
    <property type="term" value="C:nucleus"/>
    <property type="evidence" value="ECO:0007669"/>
    <property type="project" value="UniProtKB-SubCell"/>
</dbReference>
<dbReference type="SMART" id="SM00415">
    <property type="entry name" value="HSF"/>
    <property type="match status" value="1"/>
</dbReference>
<dbReference type="InterPro" id="IPR036390">
    <property type="entry name" value="WH_DNA-bd_sf"/>
</dbReference>
<evidence type="ECO:0000256" key="5">
    <source>
        <dbReference type="RuleBase" id="RU004020"/>
    </source>
</evidence>
<dbReference type="AlphaFoldDB" id="A0AAD2CFB3"/>
<comment type="similarity">
    <text evidence="5">Belongs to the HSF family.</text>
</comment>
<comment type="subcellular location">
    <subcellularLocation>
        <location evidence="1">Nucleus</location>
    </subcellularLocation>
</comment>
<sequence>MPLFPYKLHELLTEMQSNDRLSSIISWTQSGNAFKIHEPLLFEEILLQKYFPRQTQINSFKRQLLYYGYDNLGNGIFAHPCFLKDKRHLCGQINHTNPTKSQREGKALILSRRIRGKRAKHALRQRLEVPATSTKASTTITKKEEAERSIAGAAALDSRDHSPTSVTTSPAVPTTLSLATFSPGVIPMALASNGRLGGSQQSSMDTMPFHSPREMPNQYWSRLKTFKAPLTRMVSSDFAKEAKHLPGTAAGVSMFPPLNDESTLDLTREEWIKSWYRHHQ</sequence>
<dbReference type="Pfam" id="PF00447">
    <property type="entry name" value="HSF_DNA-bind"/>
    <property type="match status" value="1"/>
</dbReference>
<dbReference type="Proteomes" id="UP001295423">
    <property type="component" value="Unassembled WGS sequence"/>
</dbReference>
<dbReference type="Gene3D" id="1.10.10.10">
    <property type="entry name" value="Winged helix-like DNA-binding domain superfamily/Winged helix DNA-binding domain"/>
    <property type="match status" value="1"/>
</dbReference>
<gene>
    <name evidence="7" type="ORF">CYCCA115_LOCUS3151</name>
</gene>
<comment type="caution">
    <text evidence="7">The sequence shown here is derived from an EMBL/GenBank/DDBJ whole genome shotgun (WGS) entry which is preliminary data.</text>
</comment>
<comment type="similarity">
    <text evidence="2">Belongs to the ETS family.</text>
</comment>
<dbReference type="PANTHER" id="PTHR10015:SF206">
    <property type="entry name" value="HSF-TYPE DNA-BINDING DOMAIN-CONTAINING PROTEIN"/>
    <property type="match status" value="1"/>
</dbReference>
<evidence type="ECO:0000256" key="2">
    <source>
        <dbReference type="ARBA" id="ARBA00005562"/>
    </source>
</evidence>
<evidence type="ECO:0000256" key="4">
    <source>
        <dbReference type="ARBA" id="ARBA00023242"/>
    </source>
</evidence>
<dbReference type="GO" id="GO:0043565">
    <property type="term" value="F:sequence-specific DNA binding"/>
    <property type="evidence" value="ECO:0007669"/>
    <property type="project" value="InterPro"/>
</dbReference>
<dbReference type="PANTHER" id="PTHR10015">
    <property type="entry name" value="HEAT SHOCK TRANSCRIPTION FACTOR"/>
    <property type="match status" value="1"/>
</dbReference>
<keyword evidence="4" id="KW-0539">Nucleus</keyword>
<feature type="domain" description="ETS" evidence="6">
    <location>
        <begin position="6"/>
        <end position="72"/>
    </location>
</feature>
<dbReference type="InterPro" id="IPR036388">
    <property type="entry name" value="WH-like_DNA-bd_sf"/>
</dbReference>
<proteinExistence type="inferred from homology"/>
<dbReference type="GO" id="GO:0003700">
    <property type="term" value="F:DNA-binding transcription factor activity"/>
    <property type="evidence" value="ECO:0007669"/>
    <property type="project" value="InterPro"/>
</dbReference>